<dbReference type="SUPFAM" id="SSF51905">
    <property type="entry name" value="FAD/NAD(P)-binding domain"/>
    <property type="match status" value="1"/>
</dbReference>
<organism evidence="10 11">
    <name type="scientific">Thalassobaculum fulvum</name>
    <dbReference type="NCBI Taxonomy" id="1633335"/>
    <lineage>
        <taxon>Bacteria</taxon>
        <taxon>Pseudomonadati</taxon>
        <taxon>Pseudomonadota</taxon>
        <taxon>Alphaproteobacteria</taxon>
        <taxon>Rhodospirillales</taxon>
        <taxon>Thalassobaculaceae</taxon>
        <taxon>Thalassobaculum</taxon>
    </lineage>
</organism>
<comment type="similarity">
    <text evidence="3">Belongs to the UbiH/COQ6 family.</text>
</comment>
<comment type="caution">
    <text evidence="10">The sequence shown here is derived from an EMBL/GenBank/DDBJ whole genome shotgun (WGS) entry which is preliminary data.</text>
</comment>
<proteinExistence type="inferred from homology"/>
<dbReference type="GO" id="GO:0006744">
    <property type="term" value="P:ubiquinone biosynthetic process"/>
    <property type="evidence" value="ECO:0007669"/>
    <property type="project" value="InterPro"/>
</dbReference>
<dbReference type="GO" id="GO:0016705">
    <property type="term" value="F:oxidoreductase activity, acting on paired donors, with incorporation or reduction of molecular oxygen"/>
    <property type="evidence" value="ECO:0007669"/>
    <property type="project" value="InterPro"/>
</dbReference>
<feature type="domain" description="FAD-binding" evidence="9">
    <location>
        <begin position="4"/>
        <end position="343"/>
    </location>
</feature>
<reference evidence="10" key="1">
    <citation type="journal article" date="2014" name="Int. J. Syst. Evol. Microbiol.">
        <title>Complete genome sequence of Corynebacterium casei LMG S-19264T (=DSM 44701T), isolated from a smear-ripened cheese.</title>
        <authorList>
            <consortium name="US DOE Joint Genome Institute (JGI-PGF)"/>
            <person name="Walter F."/>
            <person name="Albersmeier A."/>
            <person name="Kalinowski J."/>
            <person name="Ruckert C."/>
        </authorList>
    </citation>
    <scope>NUCLEOTIDE SEQUENCE</scope>
    <source>
        <strain evidence="10">KCTC 42651</strain>
    </source>
</reference>
<dbReference type="InterPro" id="IPR036188">
    <property type="entry name" value="FAD/NAD-bd_sf"/>
</dbReference>
<dbReference type="NCBIfam" id="TIGR01988">
    <property type="entry name" value="Ubi-OHases"/>
    <property type="match status" value="1"/>
</dbReference>
<evidence type="ECO:0000259" key="9">
    <source>
        <dbReference type="Pfam" id="PF01494"/>
    </source>
</evidence>
<keyword evidence="7" id="KW-0503">Monooxygenase</keyword>
<dbReference type="FunFam" id="3.50.50.60:FF:000021">
    <property type="entry name" value="Ubiquinone biosynthesis monooxygenase COQ6"/>
    <property type="match status" value="1"/>
</dbReference>
<evidence type="ECO:0000256" key="4">
    <source>
        <dbReference type="ARBA" id="ARBA00022630"/>
    </source>
</evidence>
<dbReference type="Proteomes" id="UP000630353">
    <property type="component" value="Unassembled WGS sequence"/>
</dbReference>
<name>A0A918XMW1_9PROT</name>
<evidence type="ECO:0000256" key="3">
    <source>
        <dbReference type="ARBA" id="ARBA00005349"/>
    </source>
</evidence>
<dbReference type="InterPro" id="IPR010971">
    <property type="entry name" value="UbiH/COQ6"/>
</dbReference>
<sequence>MQRADAVIAGAALSGLSVALALAEAGLEVVIVDRTDPRAAVAGDGDIRTTAISLSSRRLLTALGAWDAVADRAEPILDIRVSDGDSPIHLHYDHRTVGDEPMGHIIVNNDLKKALLDRLATFPGVTIAPPGAIAELAITPGAASLVLADGRRLSGAVVVGADGRESAVRALAGLRVTRLPYRQSSIVDTIGHDRPHHGLAHERFLPGGPVALLPLSGNRSALVWTERTAVAERIARLDDDAFAAALTERFGDSFGTLRPLGPRRVFPLELVVAERFVAERVALVGDAAHAMHPVAGQGFNLGLRDVAALAEVMADAVRLGLDPGSATVLRDYQRRRRFDAASLMASTDGLVRLFSNDIGPVRGVRDLGLGVVERIPPFKRMAIRHAMGTLGTLPRLLRGEPV</sequence>
<dbReference type="RefSeq" id="WP_189986971.1">
    <property type="nucleotide sequence ID" value="NZ_BMZS01000001.1"/>
</dbReference>
<feature type="chain" id="PRO_5037688705" evidence="8">
    <location>
        <begin position="24"/>
        <end position="402"/>
    </location>
</feature>
<dbReference type="GO" id="GO:0110142">
    <property type="term" value="C:ubiquinone biosynthesis complex"/>
    <property type="evidence" value="ECO:0007669"/>
    <property type="project" value="UniProtKB-ARBA"/>
</dbReference>
<evidence type="ECO:0000256" key="6">
    <source>
        <dbReference type="ARBA" id="ARBA00023002"/>
    </source>
</evidence>
<dbReference type="InterPro" id="IPR002938">
    <property type="entry name" value="FAD-bd"/>
</dbReference>
<feature type="signal peptide" evidence="8">
    <location>
        <begin position="1"/>
        <end position="23"/>
    </location>
</feature>
<reference evidence="10" key="2">
    <citation type="submission" date="2020-09" db="EMBL/GenBank/DDBJ databases">
        <authorList>
            <person name="Sun Q."/>
            <person name="Kim S."/>
        </authorList>
    </citation>
    <scope>NUCLEOTIDE SEQUENCE</scope>
    <source>
        <strain evidence="10">KCTC 42651</strain>
    </source>
</reference>
<dbReference type="AlphaFoldDB" id="A0A918XMW1"/>
<dbReference type="PROSITE" id="PS01304">
    <property type="entry name" value="UBIH"/>
    <property type="match status" value="1"/>
</dbReference>
<keyword evidence="4" id="KW-0285">Flavoprotein</keyword>
<dbReference type="GO" id="GO:0004497">
    <property type="term" value="F:monooxygenase activity"/>
    <property type="evidence" value="ECO:0007669"/>
    <property type="project" value="UniProtKB-KW"/>
</dbReference>
<protein>
    <submittedName>
        <fullName evidence="10">2-octaprenyl-3-methyl-6-methoxy-1,4-benzoquinol hydroxylase</fullName>
    </submittedName>
</protein>
<dbReference type="GO" id="GO:0071949">
    <property type="term" value="F:FAD binding"/>
    <property type="evidence" value="ECO:0007669"/>
    <property type="project" value="InterPro"/>
</dbReference>
<evidence type="ECO:0000256" key="7">
    <source>
        <dbReference type="ARBA" id="ARBA00023033"/>
    </source>
</evidence>
<keyword evidence="11" id="KW-1185">Reference proteome</keyword>
<keyword evidence="8" id="KW-0732">Signal</keyword>
<keyword evidence="5" id="KW-0274">FAD</keyword>
<dbReference type="InterPro" id="IPR051205">
    <property type="entry name" value="UbiH/COQ6_monooxygenase"/>
</dbReference>
<dbReference type="PANTHER" id="PTHR43876">
    <property type="entry name" value="UBIQUINONE BIOSYNTHESIS MONOOXYGENASE COQ6, MITOCHONDRIAL"/>
    <property type="match status" value="1"/>
</dbReference>
<dbReference type="PANTHER" id="PTHR43876:SF7">
    <property type="entry name" value="UBIQUINONE BIOSYNTHESIS MONOOXYGENASE COQ6, MITOCHONDRIAL"/>
    <property type="match status" value="1"/>
</dbReference>
<dbReference type="InterPro" id="IPR018168">
    <property type="entry name" value="Ubi_Hdrlase_CS"/>
</dbReference>
<gene>
    <name evidence="10" type="ORF">GCM10017083_01290</name>
</gene>
<evidence type="ECO:0000256" key="5">
    <source>
        <dbReference type="ARBA" id="ARBA00022827"/>
    </source>
</evidence>
<comment type="cofactor">
    <cofactor evidence="1">
        <name>FAD</name>
        <dbReference type="ChEBI" id="CHEBI:57692"/>
    </cofactor>
</comment>
<evidence type="ECO:0000313" key="11">
    <source>
        <dbReference type="Proteomes" id="UP000630353"/>
    </source>
</evidence>
<dbReference type="Gene3D" id="3.50.50.60">
    <property type="entry name" value="FAD/NAD(P)-binding domain"/>
    <property type="match status" value="2"/>
</dbReference>
<dbReference type="Pfam" id="PF01494">
    <property type="entry name" value="FAD_binding_3"/>
    <property type="match status" value="1"/>
</dbReference>
<comment type="pathway">
    <text evidence="2">Cofactor biosynthesis; ubiquinone biosynthesis.</text>
</comment>
<dbReference type="EMBL" id="BMZS01000001">
    <property type="protein sequence ID" value="GHD39442.1"/>
    <property type="molecule type" value="Genomic_DNA"/>
</dbReference>
<keyword evidence="6" id="KW-0560">Oxidoreductase</keyword>
<evidence type="ECO:0000313" key="10">
    <source>
        <dbReference type="EMBL" id="GHD39442.1"/>
    </source>
</evidence>
<accession>A0A918XMW1</accession>
<evidence type="ECO:0000256" key="1">
    <source>
        <dbReference type="ARBA" id="ARBA00001974"/>
    </source>
</evidence>
<dbReference type="PRINTS" id="PR00420">
    <property type="entry name" value="RNGMNOXGNASE"/>
</dbReference>
<evidence type="ECO:0000256" key="8">
    <source>
        <dbReference type="SAM" id="SignalP"/>
    </source>
</evidence>
<evidence type="ECO:0000256" key="2">
    <source>
        <dbReference type="ARBA" id="ARBA00004749"/>
    </source>
</evidence>